<dbReference type="Gene3D" id="3.40.50.300">
    <property type="entry name" value="P-loop containing nucleotide triphosphate hydrolases"/>
    <property type="match status" value="1"/>
</dbReference>
<dbReference type="PIRSF" id="PIRSF034285">
    <property type="entry name" value="UCP034285"/>
    <property type="match status" value="1"/>
</dbReference>
<accession>A0A838BNF5</accession>
<protein>
    <submittedName>
        <fullName evidence="1">Damage-inducible mutagenesis protein</fullName>
    </submittedName>
</protein>
<dbReference type="RefSeq" id="WP_181052582.1">
    <property type="nucleotide sequence ID" value="NZ_JACDXJ010000001.1"/>
</dbReference>
<dbReference type="AlphaFoldDB" id="A0A838BNF5"/>
<sequence length="260" mass="28424">MHAKPPEAIAELRRQIAHLERGSQRRRPLPFGVPLIDEHLPDHGLARGTLHEIIEAGLASEFAGAATLFTAGIAARLRGPVLWCLTRRDLFAPGLLRAGLHPDRVIYAETSHDRDVLPLVEEGLHEKGLGAVVGEVTRLGLTASRRLQLAAEASGVTALLLRRWWTVAEKDLTQLPTAASTRWRVAPVESELLPAPGLGRARWRVDLVRCRGAESRSWILEACWGGQPLMSLVPDSCPEQGSGATNDEELVKGRNIHHAI</sequence>
<evidence type="ECO:0000313" key="2">
    <source>
        <dbReference type="Proteomes" id="UP000572984"/>
    </source>
</evidence>
<reference evidence="1 2" key="1">
    <citation type="submission" date="2020-07" db="EMBL/GenBank/DDBJ databases">
        <title>Draft genome and description of Microvirga mediterraneensis Marseille-Q2068 sp. nov.</title>
        <authorList>
            <person name="Boxberger M."/>
        </authorList>
    </citation>
    <scope>NUCLEOTIDE SEQUENCE [LARGE SCALE GENOMIC DNA]</scope>
    <source>
        <strain evidence="1 2">Marseille-Q2068</strain>
    </source>
</reference>
<dbReference type="Proteomes" id="UP000572984">
    <property type="component" value="Unassembled WGS sequence"/>
</dbReference>
<name>A0A838BNF5_9HYPH</name>
<evidence type="ECO:0000313" key="1">
    <source>
        <dbReference type="EMBL" id="MBA1157067.1"/>
    </source>
</evidence>
<gene>
    <name evidence="1" type="ORF">H0S73_13105</name>
</gene>
<organism evidence="1 2">
    <name type="scientific">Microvirga mediterraneensis</name>
    <dbReference type="NCBI Taxonomy" id="2754695"/>
    <lineage>
        <taxon>Bacteria</taxon>
        <taxon>Pseudomonadati</taxon>
        <taxon>Pseudomonadota</taxon>
        <taxon>Alphaproteobacteria</taxon>
        <taxon>Hyphomicrobiales</taxon>
        <taxon>Methylobacteriaceae</taxon>
        <taxon>Microvirga</taxon>
    </lineage>
</organism>
<dbReference type="InterPro" id="IPR017026">
    <property type="entry name" value="ImuA"/>
</dbReference>
<keyword evidence="2" id="KW-1185">Reference proteome</keyword>
<dbReference type="InterPro" id="IPR027417">
    <property type="entry name" value="P-loop_NTPase"/>
</dbReference>
<proteinExistence type="predicted"/>
<dbReference type="EMBL" id="JACDXJ010000001">
    <property type="protein sequence ID" value="MBA1157067.1"/>
    <property type="molecule type" value="Genomic_DNA"/>
</dbReference>
<comment type="caution">
    <text evidence="1">The sequence shown here is derived from an EMBL/GenBank/DDBJ whole genome shotgun (WGS) entry which is preliminary data.</text>
</comment>
<dbReference type="SUPFAM" id="SSF52540">
    <property type="entry name" value="P-loop containing nucleoside triphosphate hydrolases"/>
    <property type="match status" value="1"/>
</dbReference>